<proteinExistence type="predicted"/>
<accession>A0A8X6U6V4</accession>
<gene>
    <name evidence="1" type="ORF">NPIL_433211</name>
</gene>
<sequence length="98" mass="11243">MKSIFENTQPHKEGHYGKPNSFKNYPVVAIHGIVVKMYKLVSGRSCCLLYISVARKLQLEPEFAANVLYDFSNQKMPKVISKRSIEFHFESIVVHTKA</sequence>
<name>A0A8X6U6V4_NEPPI</name>
<keyword evidence="2" id="KW-1185">Reference proteome</keyword>
<dbReference type="EMBL" id="BMAW01119912">
    <property type="protein sequence ID" value="GFT86951.1"/>
    <property type="molecule type" value="Genomic_DNA"/>
</dbReference>
<protein>
    <submittedName>
        <fullName evidence="1">Uncharacterized protein</fullName>
    </submittedName>
</protein>
<reference evidence="1" key="1">
    <citation type="submission" date="2020-08" db="EMBL/GenBank/DDBJ databases">
        <title>Multicomponent nature underlies the extraordinary mechanical properties of spider dragline silk.</title>
        <authorList>
            <person name="Kono N."/>
            <person name="Nakamura H."/>
            <person name="Mori M."/>
            <person name="Yoshida Y."/>
            <person name="Ohtoshi R."/>
            <person name="Malay A.D."/>
            <person name="Moran D.A.P."/>
            <person name="Tomita M."/>
            <person name="Numata K."/>
            <person name="Arakawa K."/>
        </authorList>
    </citation>
    <scope>NUCLEOTIDE SEQUENCE</scope>
</reference>
<dbReference type="AlphaFoldDB" id="A0A8X6U6V4"/>
<evidence type="ECO:0000313" key="1">
    <source>
        <dbReference type="EMBL" id="GFT86951.1"/>
    </source>
</evidence>
<comment type="caution">
    <text evidence="1">The sequence shown here is derived from an EMBL/GenBank/DDBJ whole genome shotgun (WGS) entry which is preliminary data.</text>
</comment>
<evidence type="ECO:0000313" key="2">
    <source>
        <dbReference type="Proteomes" id="UP000887013"/>
    </source>
</evidence>
<organism evidence="1 2">
    <name type="scientific">Nephila pilipes</name>
    <name type="common">Giant wood spider</name>
    <name type="synonym">Nephila maculata</name>
    <dbReference type="NCBI Taxonomy" id="299642"/>
    <lineage>
        <taxon>Eukaryota</taxon>
        <taxon>Metazoa</taxon>
        <taxon>Ecdysozoa</taxon>
        <taxon>Arthropoda</taxon>
        <taxon>Chelicerata</taxon>
        <taxon>Arachnida</taxon>
        <taxon>Araneae</taxon>
        <taxon>Araneomorphae</taxon>
        <taxon>Entelegynae</taxon>
        <taxon>Araneoidea</taxon>
        <taxon>Nephilidae</taxon>
        <taxon>Nephila</taxon>
    </lineage>
</organism>
<dbReference type="Proteomes" id="UP000887013">
    <property type="component" value="Unassembled WGS sequence"/>
</dbReference>